<dbReference type="Gene3D" id="1.20.5.190">
    <property type="match status" value="1"/>
</dbReference>
<evidence type="ECO:0000256" key="1">
    <source>
        <dbReference type="ARBA" id="ARBA00022860"/>
    </source>
</evidence>
<evidence type="ECO:0000313" key="6">
    <source>
        <dbReference type="EMBL" id="KAK4596350.1"/>
    </source>
</evidence>
<dbReference type="Pfam" id="PF00612">
    <property type="entry name" value="IQ"/>
    <property type="match status" value="2"/>
</dbReference>
<proteinExistence type="inferred from homology"/>
<comment type="subunit">
    <text evidence="3">Binds to multiple calmodulin (CaM) in the presence of Ca(2+) and CaM-like proteins.</text>
</comment>
<accession>A0AAN7J329</accession>
<reference evidence="6 7" key="1">
    <citation type="journal article" date="2023" name="G3 (Bethesda)">
        <title>A haplotype-resolved chromosome-scale genome for Quercus rubra L. provides insights into the genetics of adaptive traits for red oak species.</title>
        <authorList>
            <person name="Kapoor B."/>
            <person name="Jenkins J."/>
            <person name="Schmutz J."/>
            <person name="Zhebentyayeva T."/>
            <person name="Kuelheim C."/>
            <person name="Coggeshall M."/>
            <person name="Heim C."/>
            <person name="Lasky J.R."/>
            <person name="Leites L."/>
            <person name="Islam-Faridi N."/>
            <person name="Romero-Severson J."/>
            <person name="DeLeo V.L."/>
            <person name="Lucas S.M."/>
            <person name="Lazic D."/>
            <person name="Gailing O."/>
            <person name="Carlson J."/>
            <person name="Staton M."/>
        </authorList>
    </citation>
    <scope>NUCLEOTIDE SEQUENCE [LARGE SCALE GENOMIC DNA]</scope>
    <source>
        <strain evidence="6">Pseudo-F2</strain>
    </source>
</reference>
<evidence type="ECO:0000256" key="4">
    <source>
        <dbReference type="SAM" id="MobiDB-lite"/>
    </source>
</evidence>
<comment type="similarity">
    <text evidence="2">Belongs to the IQD family.</text>
</comment>
<dbReference type="EMBL" id="JAXUIC010000003">
    <property type="protein sequence ID" value="KAK4596350.1"/>
    <property type="molecule type" value="Genomic_DNA"/>
</dbReference>
<keyword evidence="1" id="KW-0112">Calmodulin-binding</keyword>
<gene>
    <name evidence="6" type="ORF">RGQ29_014400</name>
</gene>
<dbReference type="PANTHER" id="PTHR32295">
    <property type="entry name" value="IQ-DOMAIN 5-RELATED"/>
    <property type="match status" value="1"/>
</dbReference>
<protein>
    <recommendedName>
        <fullName evidence="5">DUF4005 domain-containing protein</fullName>
    </recommendedName>
</protein>
<feature type="region of interest" description="Disordered" evidence="4">
    <location>
        <begin position="304"/>
        <end position="333"/>
    </location>
</feature>
<dbReference type="AlphaFoldDB" id="A0AAN7J329"/>
<dbReference type="InterPro" id="IPR025064">
    <property type="entry name" value="DUF4005"/>
</dbReference>
<evidence type="ECO:0000256" key="2">
    <source>
        <dbReference type="ARBA" id="ARBA00024341"/>
    </source>
</evidence>
<dbReference type="GO" id="GO:0005516">
    <property type="term" value="F:calmodulin binding"/>
    <property type="evidence" value="ECO:0007669"/>
    <property type="project" value="UniProtKB-KW"/>
</dbReference>
<dbReference type="Proteomes" id="UP001324115">
    <property type="component" value="Unassembled WGS sequence"/>
</dbReference>
<organism evidence="6 7">
    <name type="scientific">Quercus rubra</name>
    <name type="common">Northern red oak</name>
    <name type="synonym">Quercus borealis</name>
    <dbReference type="NCBI Taxonomy" id="3512"/>
    <lineage>
        <taxon>Eukaryota</taxon>
        <taxon>Viridiplantae</taxon>
        <taxon>Streptophyta</taxon>
        <taxon>Embryophyta</taxon>
        <taxon>Tracheophyta</taxon>
        <taxon>Spermatophyta</taxon>
        <taxon>Magnoliopsida</taxon>
        <taxon>eudicotyledons</taxon>
        <taxon>Gunneridae</taxon>
        <taxon>Pentapetalae</taxon>
        <taxon>rosids</taxon>
        <taxon>fabids</taxon>
        <taxon>Fagales</taxon>
        <taxon>Fagaceae</taxon>
        <taxon>Quercus</taxon>
    </lineage>
</organism>
<dbReference type="CDD" id="cd23767">
    <property type="entry name" value="IQCD"/>
    <property type="match status" value="1"/>
</dbReference>
<dbReference type="Pfam" id="PF13178">
    <property type="entry name" value="DUF4005"/>
    <property type="match status" value="1"/>
</dbReference>
<keyword evidence="7" id="KW-1185">Reference proteome</keyword>
<feature type="region of interest" description="Disordered" evidence="4">
    <location>
        <begin position="242"/>
        <end position="275"/>
    </location>
</feature>
<dbReference type="PROSITE" id="PS50096">
    <property type="entry name" value="IQ"/>
    <property type="match status" value="2"/>
</dbReference>
<feature type="compositionally biased region" description="Basic residues" evidence="4">
    <location>
        <begin position="321"/>
        <end position="330"/>
    </location>
</feature>
<dbReference type="PANTHER" id="PTHR32295:SF263">
    <property type="entry name" value="DUF4005 DOMAIN-CONTAINING PROTEIN"/>
    <property type="match status" value="1"/>
</dbReference>
<name>A0AAN7J329_QUERU</name>
<evidence type="ECO:0000259" key="5">
    <source>
        <dbReference type="Pfam" id="PF13178"/>
    </source>
</evidence>
<feature type="domain" description="DUF4005" evidence="5">
    <location>
        <begin position="285"/>
        <end position="346"/>
    </location>
</feature>
<evidence type="ECO:0000313" key="7">
    <source>
        <dbReference type="Proteomes" id="UP001324115"/>
    </source>
</evidence>
<dbReference type="InterPro" id="IPR000048">
    <property type="entry name" value="IQ_motif_EF-hand-BS"/>
</dbReference>
<dbReference type="SMART" id="SM00015">
    <property type="entry name" value="IQ"/>
    <property type="match status" value="2"/>
</dbReference>
<comment type="caution">
    <text evidence="6">The sequence shown here is derived from an EMBL/GenBank/DDBJ whole genome shotgun (WGS) entry which is preliminary data.</text>
</comment>
<evidence type="ECO:0000256" key="3">
    <source>
        <dbReference type="ARBA" id="ARBA00024378"/>
    </source>
</evidence>
<sequence>MGKAGRWIRNILVGKRVKKCNDETFPIECLNTKSRSQPGTSKVKQRWPLGKAANKEASQKLSISLDSIDTISLDSIDTNKLEKCKKNDLSFSAECMATKSTSQPGTPRMKRRWSLGKIAANNHKVSKSLDSIDTTKLPMQAMAEDEGRQNHANAESVVQQNWAMAMAVKDAENAAATKIQAVFRSYLARRALQALKGLVKLQALVKGHLVRKQTSAIMWRMHAMMAIQVRARVQRIQMAEEAHPAVKRQPPIHRNFTQDNGSRRLHKQEDPYGDPTQASFTFQQADFIEHVSHDYPFLPSYMASTESSRAKARSQSEPKRRPNGRTRQKSKQMELIDGMSVPVNYQFQHSSLHLKHNGHDPWFIKL</sequence>